<protein>
    <recommendedName>
        <fullName evidence="4">protein-tyrosine-phosphatase</fullName>
        <ecNumber evidence="4">3.1.3.48</ecNumber>
    </recommendedName>
</protein>
<feature type="region of interest" description="Disordered" evidence="14">
    <location>
        <begin position="213"/>
        <end position="235"/>
    </location>
</feature>
<evidence type="ECO:0000256" key="8">
    <source>
        <dbReference type="ARBA" id="ARBA00022776"/>
    </source>
</evidence>
<dbReference type="GeneID" id="13282189"/>
<dbReference type="CDD" id="cd17657">
    <property type="entry name" value="CDC14_N"/>
    <property type="match status" value="1"/>
</dbReference>
<dbReference type="HOGENOM" id="CLU_017787_1_1_1"/>
<evidence type="ECO:0000256" key="9">
    <source>
        <dbReference type="ARBA" id="ARBA00022801"/>
    </source>
</evidence>
<dbReference type="GO" id="GO:0051301">
    <property type="term" value="P:cell division"/>
    <property type="evidence" value="ECO:0007669"/>
    <property type="project" value="UniProtKB-KW"/>
</dbReference>
<comment type="similarity">
    <text evidence="3">Belongs to the protein-tyrosine phosphatase family. Non-receptor class CDC14 subfamily.</text>
</comment>
<evidence type="ECO:0000259" key="16">
    <source>
        <dbReference type="PROSITE" id="PS50056"/>
    </source>
</evidence>
<feature type="region of interest" description="Disordered" evidence="14">
    <location>
        <begin position="1"/>
        <end position="33"/>
    </location>
</feature>
<dbReference type="InterPro" id="IPR050561">
    <property type="entry name" value="PTP"/>
</dbReference>
<dbReference type="EC" id="3.1.3.48" evidence="4"/>
<dbReference type="Proteomes" id="UP000002668">
    <property type="component" value="Genome"/>
</dbReference>
<reference evidence="18" key="1">
    <citation type="journal article" date="2011" name="Nat. Commun.">
        <title>Effector diversification within compartments of the Leptosphaeria maculans genome affected by Repeat-Induced Point mutations.</title>
        <authorList>
            <person name="Rouxel T."/>
            <person name="Grandaubert J."/>
            <person name="Hane J.K."/>
            <person name="Hoede C."/>
            <person name="van de Wouw A.P."/>
            <person name="Couloux A."/>
            <person name="Dominguez V."/>
            <person name="Anthouard V."/>
            <person name="Bally P."/>
            <person name="Bourras S."/>
            <person name="Cozijnsen A.J."/>
            <person name="Ciuffetti L.M."/>
            <person name="Degrave A."/>
            <person name="Dilmaghani A."/>
            <person name="Duret L."/>
            <person name="Fudal I."/>
            <person name="Goodwin S.B."/>
            <person name="Gout L."/>
            <person name="Glaser N."/>
            <person name="Linglin J."/>
            <person name="Kema G.H.J."/>
            <person name="Lapalu N."/>
            <person name="Lawrence C.B."/>
            <person name="May K."/>
            <person name="Meyer M."/>
            <person name="Ollivier B."/>
            <person name="Poulain J."/>
            <person name="Schoch C.L."/>
            <person name="Simon A."/>
            <person name="Spatafora J.W."/>
            <person name="Stachowiak A."/>
            <person name="Turgeon B.G."/>
            <person name="Tyler B.M."/>
            <person name="Vincent D."/>
            <person name="Weissenbach J."/>
            <person name="Amselem J."/>
            <person name="Quesneville H."/>
            <person name="Oliver R.P."/>
            <person name="Wincker P."/>
            <person name="Balesdent M.-H."/>
            <person name="Howlett B.J."/>
        </authorList>
    </citation>
    <scope>NUCLEOTIDE SEQUENCE [LARGE SCALE GENOMIC DNA]</scope>
    <source>
        <strain evidence="18">JN3 / isolate v23.1.3 / race Av1-4-5-6-7-8</strain>
    </source>
</reference>
<evidence type="ECO:0000256" key="4">
    <source>
        <dbReference type="ARBA" id="ARBA00013064"/>
    </source>
</evidence>
<dbReference type="GO" id="GO:0033554">
    <property type="term" value="P:cellular response to stress"/>
    <property type="evidence" value="ECO:0007669"/>
    <property type="project" value="UniProtKB-ARBA"/>
</dbReference>
<dbReference type="GO" id="GO:0032954">
    <property type="term" value="P:regulation of cytokinetic process"/>
    <property type="evidence" value="ECO:0007669"/>
    <property type="project" value="UniProtKB-ARBA"/>
</dbReference>
<dbReference type="FunCoup" id="E5A545">
    <property type="interactions" value="603"/>
</dbReference>
<dbReference type="InterPro" id="IPR003595">
    <property type="entry name" value="Tyr_Pase_cat"/>
</dbReference>
<keyword evidence="13" id="KW-0131">Cell cycle</keyword>
<dbReference type="Pfam" id="PF00782">
    <property type="entry name" value="DSPc"/>
    <property type="match status" value="1"/>
</dbReference>
<dbReference type="EMBL" id="FP929134">
    <property type="protein sequence ID" value="CBX98743.1"/>
    <property type="molecule type" value="Genomic_DNA"/>
</dbReference>
<keyword evidence="5" id="KW-0963">Cytoplasm</keyword>
<keyword evidence="9" id="KW-0378">Hydrolase</keyword>
<feature type="compositionally biased region" description="Basic and acidic residues" evidence="14">
    <location>
        <begin position="660"/>
        <end position="669"/>
    </location>
</feature>
<sequence>MVSWETATPDLLVGKQGHKAKQQAGRQGKGLFPSRLKPHCDEMGLAAESIERVGRQGSGLAELELGDAWHGGVASKQQQQLGMPAILKSPTAGLRIIITVILHPHRSNSKTSRLLRLHFGKAYHARHYFALPRVPPLSSEVVRPPPNRTVASRICHSRKHSLHSTAPASMSSQHRERVAKMPRATTTSYGQVIEYIQDRLYLASYTHTPDATTPFPYPKQCQSPSKRSSRAQVGPTAAGAKAIPPVYFSIDKTLLYNAFHGDFGPLHIGHLYRFAVQLHEVLGDPANEDRAVVFWSNADSRSRANAACILACYMVLIQSWPPHLALAPIAQMDPPCMPFRDAGYSQADYVLNIQDVIYGVWKAKEEGLCGLKDFSLEEYEKFERVDMGDFNWVTPQFLAFASPQQQPTHEIPPSSPLYATLPSNVAEIQRSALPGPFKNVLSHFTTRNIGLVVRLNSELYSSSYFTKLGIQHLNMIFDDGTCPPMSLVRKFINLAHEMITVHKKGIAVHCKAGLGRTGCLIGAYLIYKHGFTANEIIAYMRFMRPGMVVGPQQHWLHLNQSTFREWWHEDTMKAKYAQMMPSTPTKSPHKQRLASNGQTFTPPNGSQKRAALGEIESNERSNGAHSHIGVQEDNLPAPTPGQPRKTSKLYGNTTRQSPQRIDENEPLARSHTEVRADITRFDGESDEEFHLRQVARRTSSRSPARSPVLKDKQRRAFSTTSVIQTSSVTHTSFGFGDESDLENTAPASARPKTPKDKSGSGLSMGKIRSSPARRSTDGKSGIRKTSGRVGSVGNTIGRTKS</sequence>
<dbReference type="InterPro" id="IPR029260">
    <property type="entry name" value="DSPn"/>
</dbReference>
<gene>
    <name evidence="17" type="ORF">LEMA_P079820.1</name>
</gene>
<dbReference type="InterPro" id="IPR029021">
    <property type="entry name" value="Prot-tyrosine_phosphatase-like"/>
</dbReference>
<dbReference type="FunFam" id="3.90.190.10:FF:000038">
    <property type="entry name" value="Tyrosine-protein phosphatase CDC14"/>
    <property type="match status" value="1"/>
</dbReference>
<keyword evidence="18" id="KW-1185">Reference proteome</keyword>
<evidence type="ECO:0000256" key="11">
    <source>
        <dbReference type="ARBA" id="ARBA00023242"/>
    </source>
</evidence>
<dbReference type="Gene3D" id="3.90.190.10">
    <property type="entry name" value="Protein tyrosine phosphatase superfamily"/>
    <property type="match status" value="2"/>
</dbReference>
<dbReference type="SUPFAM" id="SSF52799">
    <property type="entry name" value="(Phosphotyrosine protein) phosphatases II"/>
    <property type="match status" value="2"/>
</dbReference>
<dbReference type="GO" id="GO:0005816">
    <property type="term" value="C:spindle pole body"/>
    <property type="evidence" value="ECO:0007669"/>
    <property type="project" value="UniProtKB-ARBA"/>
</dbReference>
<dbReference type="Pfam" id="PF14671">
    <property type="entry name" value="DSPn"/>
    <property type="match status" value="1"/>
</dbReference>
<dbReference type="STRING" id="985895.E5A545"/>
<dbReference type="AlphaFoldDB" id="E5A545"/>
<evidence type="ECO:0000256" key="2">
    <source>
        <dbReference type="ARBA" id="ARBA00004496"/>
    </source>
</evidence>
<dbReference type="InterPro" id="IPR000340">
    <property type="entry name" value="Dual-sp_phosphatase_cat-dom"/>
</dbReference>
<evidence type="ECO:0000313" key="18">
    <source>
        <dbReference type="Proteomes" id="UP000002668"/>
    </source>
</evidence>
<dbReference type="InterPro" id="IPR020422">
    <property type="entry name" value="TYR_PHOSPHATASE_DUAL_dom"/>
</dbReference>
<dbReference type="PROSITE" id="PS50056">
    <property type="entry name" value="TYR_PHOSPHATASE_2"/>
    <property type="match status" value="1"/>
</dbReference>
<feature type="compositionally biased region" description="Polar residues" evidence="14">
    <location>
        <begin position="593"/>
        <end position="607"/>
    </location>
</feature>
<name>E5A545_LEPMJ</name>
<keyword evidence="12" id="KW-0469">Meiosis</keyword>
<dbReference type="GO" id="GO:0000278">
    <property type="term" value="P:mitotic cell cycle"/>
    <property type="evidence" value="ECO:0007669"/>
    <property type="project" value="UniProtKB-ARBA"/>
</dbReference>
<dbReference type="InterPro" id="IPR000387">
    <property type="entry name" value="Tyr_Pase_dom"/>
</dbReference>
<keyword evidence="7" id="KW-0132">Cell division</keyword>
<dbReference type="GO" id="GO:0051321">
    <property type="term" value="P:meiotic cell cycle"/>
    <property type="evidence" value="ECO:0007669"/>
    <property type="project" value="UniProtKB-KW"/>
</dbReference>
<feature type="domain" description="Tyrosine specific protein phosphatases" evidence="16">
    <location>
        <begin position="489"/>
        <end position="555"/>
    </location>
</feature>
<dbReference type="CDD" id="cd14499">
    <property type="entry name" value="CDC14_C"/>
    <property type="match status" value="1"/>
</dbReference>
<dbReference type="eggNOG" id="KOG1720">
    <property type="taxonomic scope" value="Eukaryota"/>
</dbReference>
<comment type="subcellular location">
    <subcellularLocation>
        <location evidence="2">Cytoplasm</location>
    </subcellularLocation>
    <subcellularLocation>
        <location evidence="1">Nucleus</location>
    </subcellularLocation>
</comment>
<evidence type="ECO:0000256" key="13">
    <source>
        <dbReference type="ARBA" id="ARBA00023306"/>
    </source>
</evidence>
<dbReference type="SMART" id="SM00195">
    <property type="entry name" value="DSPc"/>
    <property type="match status" value="1"/>
</dbReference>
<dbReference type="InterPro" id="IPR044506">
    <property type="entry name" value="CDC14_C"/>
</dbReference>
<keyword evidence="10" id="KW-0904">Protein phosphatase</keyword>
<feature type="domain" description="Tyrosine-protein phosphatase" evidence="15">
    <location>
        <begin position="424"/>
        <end position="569"/>
    </location>
</feature>
<feature type="compositionally biased region" description="Polar residues" evidence="14">
    <location>
        <begin position="163"/>
        <end position="172"/>
    </location>
</feature>
<evidence type="ECO:0000256" key="14">
    <source>
        <dbReference type="SAM" id="MobiDB-lite"/>
    </source>
</evidence>
<dbReference type="InParanoid" id="E5A545"/>
<evidence type="ECO:0000259" key="15">
    <source>
        <dbReference type="PROSITE" id="PS50054"/>
    </source>
</evidence>
<dbReference type="GO" id="GO:0007096">
    <property type="term" value="P:regulation of exit from mitosis"/>
    <property type="evidence" value="ECO:0007669"/>
    <property type="project" value="UniProtKB-ARBA"/>
</dbReference>
<dbReference type="InterPro" id="IPR016130">
    <property type="entry name" value="Tyr_Pase_AS"/>
</dbReference>
<keyword evidence="6" id="KW-0597">Phosphoprotein</keyword>
<feature type="compositionally biased region" description="Polar residues" evidence="14">
    <location>
        <begin position="792"/>
        <end position="801"/>
    </location>
</feature>
<evidence type="ECO:0000256" key="12">
    <source>
        <dbReference type="ARBA" id="ARBA00023254"/>
    </source>
</evidence>
<dbReference type="GO" id="GO:0004725">
    <property type="term" value="F:protein tyrosine phosphatase activity"/>
    <property type="evidence" value="ECO:0007669"/>
    <property type="project" value="UniProtKB-EC"/>
</dbReference>
<dbReference type="PROSITE" id="PS00383">
    <property type="entry name" value="TYR_PHOSPHATASE_1"/>
    <property type="match status" value="1"/>
</dbReference>
<evidence type="ECO:0000256" key="5">
    <source>
        <dbReference type="ARBA" id="ARBA00022490"/>
    </source>
</evidence>
<organism evidence="18">
    <name type="scientific">Leptosphaeria maculans (strain JN3 / isolate v23.1.3 / race Av1-4-5-6-7-8)</name>
    <name type="common">Blackleg fungus</name>
    <name type="synonym">Phoma lingam</name>
    <dbReference type="NCBI Taxonomy" id="985895"/>
    <lineage>
        <taxon>Eukaryota</taxon>
        <taxon>Fungi</taxon>
        <taxon>Dikarya</taxon>
        <taxon>Ascomycota</taxon>
        <taxon>Pezizomycotina</taxon>
        <taxon>Dothideomycetes</taxon>
        <taxon>Pleosporomycetidae</taxon>
        <taxon>Pleosporales</taxon>
        <taxon>Pleosporineae</taxon>
        <taxon>Leptosphaeriaceae</taxon>
        <taxon>Plenodomus</taxon>
        <taxon>Plenodomus lingam/Leptosphaeria maculans species complex</taxon>
    </lineage>
</organism>
<feature type="region of interest" description="Disordered" evidence="14">
    <location>
        <begin position="692"/>
        <end position="801"/>
    </location>
</feature>
<evidence type="ECO:0000256" key="10">
    <source>
        <dbReference type="ARBA" id="ARBA00022912"/>
    </source>
</evidence>
<feature type="compositionally biased region" description="Low complexity" evidence="14">
    <location>
        <begin position="718"/>
        <end position="732"/>
    </location>
</feature>
<feature type="compositionally biased region" description="Polar residues" evidence="14">
    <location>
        <begin position="649"/>
        <end position="659"/>
    </location>
</feature>
<dbReference type="VEuPathDB" id="FungiDB:LEMA_P079820.1"/>
<proteinExistence type="inferred from homology"/>
<accession>E5A545</accession>
<dbReference type="OMA" id="KFERVDM"/>
<feature type="region of interest" description="Disordered" evidence="14">
    <location>
        <begin position="156"/>
        <end position="176"/>
    </location>
</feature>
<dbReference type="GO" id="GO:0005730">
    <property type="term" value="C:nucleolus"/>
    <property type="evidence" value="ECO:0007669"/>
    <property type="project" value="UniProtKB-ARBA"/>
</dbReference>
<keyword evidence="11" id="KW-0539">Nucleus</keyword>
<dbReference type="GO" id="GO:0005737">
    <property type="term" value="C:cytoplasm"/>
    <property type="evidence" value="ECO:0007669"/>
    <property type="project" value="UniProtKB-SubCell"/>
</dbReference>
<keyword evidence="8" id="KW-0498">Mitosis</keyword>
<dbReference type="OrthoDB" id="5632at2759"/>
<evidence type="ECO:0000256" key="1">
    <source>
        <dbReference type="ARBA" id="ARBA00004123"/>
    </source>
</evidence>
<evidence type="ECO:0000313" key="17">
    <source>
        <dbReference type="EMBL" id="CBX98743.1"/>
    </source>
</evidence>
<dbReference type="PROSITE" id="PS50054">
    <property type="entry name" value="TYR_PHOSPHATASE_DUAL"/>
    <property type="match status" value="1"/>
</dbReference>
<evidence type="ECO:0000256" key="7">
    <source>
        <dbReference type="ARBA" id="ARBA00022618"/>
    </source>
</evidence>
<dbReference type="PANTHER" id="PTHR23339">
    <property type="entry name" value="TYROSINE SPECIFIC PROTEIN PHOSPHATASE AND DUAL SPECIFICITY PROTEIN PHOSPHATASE"/>
    <property type="match status" value="1"/>
</dbReference>
<evidence type="ECO:0000256" key="6">
    <source>
        <dbReference type="ARBA" id="ARBA00022553"/>
    </source>
</evidence>
<feature type="region of interest" description="Disordered" evidence="14">
    <location>
        <begin position="580"/>
        <end position="669"/>
    </location>
</feature>
<dbReference type="SMART" id="SM00404">
    <property type="entry name" value="PTPc_motif"/>
    <property type="match status" value="1"/>
</dbReference>
<evidence type="ECO:0000256" key="3">
    <source>
        <dbReference type="ARBA" id="ARBA00007315"/>
    </source>
</evidence>